<protein>
    <recommendedName>
        <fullName evidence="4">Putative glucose-6-phosphate 1-epimerase</fullName>
        <ecNumber evidence="4">5.1.3.15</ecNumber>
    </recommendedName>
</protein>
<proteinExistence type="inferred from homology"/>
<dbReference type="Proteomes" id="UP000243413">
    <property type="component" value="Chromosome I"/>
</dbReference>
<sequence length="299" mass="32520">MTLVLPDCIRHSRKQAGKAFIDIAHPAVSARIALEGAHLLQCTPSGQAPMLWVSPDDPQLPGKSLRGGIPLCWPWFGGDRPQSAHGIARRAPWQLSAAEQDAEGVYLRFELPADCIAEQLPGEPWQVHVEYRLGAAIEVQLTTRNLGEQPMKLSQALHTYLPVTAIQQARISGLDGAAYIDALDDWTHKTQAGDIEFTGELDRIYYGTSAAVQLHDAAHPVVVERQGSESVVVWNPWQAKSLRLSEFPANGYLGMLCIEAANAGPDARLLQPGESHTLGTRIRPANPAAARVITQDSVQ</sequence>
<dbReference type="GO" id="GO:0005975">
    <property type="term" value="P:carbohydrate metabolic process"/>
    <property type="evidence" value="ECO:0007669"/>
    <property type="project" value="InterPro"/>
</dbReference>
<dbReference type="PIRSF" id="PIRSF016020">
    <property type="entry name" value="PHexose_mutarotase"/>
    <property type="match status" value="1"/>
</dbReference>
<dbReference type="InterPro" id="IPR025532">
    <property type="entry name" value="G6P_1-epimerase"/>
</dbReference>
<dbReference type="EMBL" id="LT629763">
    <property type="protein sequence ID" value="SDR84992.1"/>
    <property type="molecule type" value="Genomic_DNA"/>
</dbReference>
<feature type="active site" evidence="5">
    <location>
        <position position="158"/>
    </location>
</feature>
<dbReference type="PANTHER" id="PTHR11122:SF13">
    <property type="entry name" value="GLUCOSE-6-PHOSPHATE 1-EPIMERASE"/>
    <property type="match status" value="1"/>
</dbReference>
<dbReference type="EC" id="5.1.3.15" evidence="4"/>
<dbReference type="InterPro" id="IPR008183">
    <property type="entry name" value="Aldose_1/G6P_1-epimerase"/>
</dbReference>
<evidence type="ECO:0000313" key="7">
    <source>
        <dbReference type="Proteomes" id="UP000243413"/>
    </source>
</evidence>
<evidence type="ECO:0000256" key="3">
    <source>
        <dbReference type="ARBA" id="ARBA00023235"/>
    </source>
</evidence>
<comment type="catalytic activity">
    <reaction evidence="1">
        <text>alpha-D-glucose 6-phosphate = beta-D-glucose 6-phosphate</text>
        <dbReference type="Rhea" id="RHEA:16249"/>
        <dbReference type="ChEBI" id="CHEBI:58225"/>
        <dbReference type="ChEBI" id="CHEBI:58247"/>
        <dbReference type="EC" id="5.1.3.15"/>
    </reaction>
</comment>
<dbReference type="GO" id="GO:0030246">
    <property type="term" value="F:carbohydrate binding"/>
    <property type="evidence" value="ECO:0007669"/>
    <property type="project" value="UniProtKB-UniRule"/>
</dbReference>
<accession>A0A1H1MEH3</accession>
<feature type="active site" evidence="5">
    <location>
        <position position="259"/>
    </location>
</feature>
<evidence type="ECO:0000256" key="4">
    <source>
        <dbReference type="PIRNR" id="PIRNR016020"/>
    </source>
</evidence>
<dbReference type="Pfam" id="PF01263">
    <property type="entry name" value="Aldose_epim"/>
    <property type="match status" value="1"/>
</dbReference>
<dbReference type="AlphaFoldDB" id="A0A1H1MEH3"/>
<dbReference type="PANTHER" id="PTHR11122">
    <property type="entry name" value="APOSPORY-ASSOCIATED PROTEIN C-RELATED"/>
    <property type="match status" value="1"/>
</dbReference>
<reference evidence="7" key="1">
    <citation type="submission" date="2016-10" db="EMBL/GenBank/DDBJ databases">
        <authorList>
            <person name="Varghese N."/>
            <person name="Submissions S."/>
        </authorList>
    </citation>
    <scope>NUCLEOTIDE SEQUENCE [LARGE SCALE GENOMIC DNA]</scope>
    <source>
        <strain evidence="7">JCM 14963</strain>
    </source>
</reference>
<dbReference type="RefSeq" id="WP_092283641.1">
    <property type="nucleotide sequence ID" value="NZ_LT629763.1"/>
</dbReference>
<organism evidence="6 7">
    <name type="scientific">Halopseudomonas sabulinigri</name>
    <dbReference type="NCBI Taxonomy" id="472181"/>
    <lineage>
        <taxon>Bacteria</taxon>
        <taxon>Pseudomonadati</taxon>
        <taxon>Pseudomonadota</taxon>
        <taxon>Gammaproteobacteria</taxon>
        <taxon>Pseudomonadales</taxon>
        <taxon>Pseudomonadaceae</taxon>
        <taxon>Halopseudomonas</taxon>
    </lineage>
</organism>
<dbReference type="OrthoDB" id="9790727at2"/>
<evidence type="ECO:0000313" key="6">
    <source>
        <dbReference type="EMBL" id="SDR84992.1"/>
    </source>
</evidence>
<dbReference type="InterPro" id="IPR014718">
    <property type="entry name" value="GH-type_carb-bd"/>
</dbReference>
<dbReference type="SUPFAM" id="SSF74650">
    <property type="entry name" value="Galactose mutarotase-like"/>
    <property type="match status" value="1"/>
</dbReference>
<evidence type="ECO:0000256" key="5">
    <source>
        <dbReference type="PIRSR" id="PIRSR016020-1"/>
    </source>
</evidence>
<dbReference type="STRING" id="472181.SAMN05216271_0560"/>
<name>A0A1H1MEH3_9GAMM</name>
<keyword evidence="3 4" id="KW-0413">Isomerase</keyword>
<dbReference type="CDD" id="cd09020">
    <property type="entry name" value="D-hex-6-P-epi_like"/>
    <property type="match status" value="1"/>
</dbReference>
<dbReference type="InterPro" id="IPR011013">
    <property type="entry name" value="Gal_mutarotase_sf_dom"/>
</dbReference>
<gene>
    <name evidence="6" type="ORF">SAMN05216271_0560</name>
</gene>
<evidence type="ECO:0000256" key="2">
    <source>
        <dbReference type="ARBA" id="ARBA00005866"/>
    </source>
</evidence>
<comment type="similarity">
    <text evidence="2 4">Belongs to the glucose-6-phosphate 1-epimerase family.</text>
</comment>
<dbReference type="Gene3D" id="2.70.98.10">
    <property type="match status" value="1"/>
</dbReference>
<evidence type="ECO:0000256" key="1">
    <source>
        <dbReference type="ARBA" id="ARBA00001096"/>
    </source>
</evidence>
<dbReference type="GO" id="GO:0047938">
    <property type="term" value="F:glucose-6-phosphate 1-epimerase activity"/>
    <property type="evidence" value="ECO:0007669"/>
    <property type="project" value="UniProtKB-UniRule"/>
</dbReference>